<accession>A0ACB8QQF1</accession>
<dbReference type="EMBL" id="MU273513">
    <property type="protein sequence ID" value="KAI0033728.1"/>
    <property type="molecule type" value="Genomic_DNA"/>
</dbReference>
<reference evidence="1" key="1">
    <citation type="submission" date="2021-02" db="EMBL/GenBank/DDBJ databases">
        <authorList>
            <consortium name="DOE Joint Genome Institute"/>
            <person name="Ahrendt S."/>
            <person name="Looney B.P."/>
            <person name="Miyauchi S."/>
            <person name="Morin E."/>
            <person name="Drula E."/>
            <person name="Courty P.E."/>
            <person name="Chicoki N."/>
            <person name="Fauchery L."/>
            <person name="Kohler A."/>
            <person name="Kuo A."/>
            <person name="Labutti K."/>
            <person name="Pangilinan J."/>
            <person name="Lipzen A."/>
            <person name="Riley R."/>
            <person name="Andreopoulos W."/>
            <person name="He G."/>
            <person name="Johnson J."/>
            <person name="Barry K.W."/>
            <person name="Grigoriev I.V."/>
            <person name="Nagy L."/>
            <person name="Hibbett D."/>
            <person name="Henrissat B."/>
            <person name="Matheny P.B."/>
            <person name="Labbe J."/>
            <person name="Martin F."/>
        </authorList>
    </citation>
    <scope>NUCLEOTIDE SEQUENCE</scope>
    <source>
        <strain evidence="1">EC-137</strain>
    </source>
</reference>
<name>A0ACB8QQF1_9AGAM</name>
<organism evidence="1 2">
    <name type="scientific">Vararia minispora EC-137</name>
    <dbReference type="NCBI Taxonomy" id="1314806"/>
    <lineage>
        <taxon>Eukaryota</taxon>
        <taxon>Fungi</taxon>
        <taxon>Dikarya</taxon>
        <taxon>Basidiomycota</taxon>
        <taxon>Agaricomycotina</taxon>
        <taxon>Agaricomycetes</taxon>
        <taxon>Russulales</taxon>
        <taxon>Lachnocladiaceae</taxon>
        <taxon>Vararia</taxon>
    </lineage>
</organism>
<gene>
    <name evidence="1" type="ORF">K488DRAFT_47113</name>
</gene>
<protein>
    <submittedName>
        <fullName evidence="1">Uncharacterized protein</fullName>
    </submittedName>
</protein>
<keyword evidence="2" id="KW-1185">Reference proteome</keyword>
<reference evidence="1" key="2">
    <citation type="journal article" date="2022" name="New Phytol.">
        <title>Evolutionary transition to the ectomycorrhizal habit in the genomes of a hyperdiverse lineage of mushroom-forming fungi.</title>
        <authorList>
            <person name="Looney B."/>
            <person name="Miyauchi S."/>
            <person name="Morin E."/>
            <person name="Drula E."/>
            <person name="Courty P.E."/>
            <person name="Kohler A."/>
            <person name="Kuo A."/>
            <person name="LaButti K."/>
            <person name="Pangilinan J."/>
            <person name="Lipzen A."/>
            <person name="Riley R."/>
            <person name="Andreopoulos W."/>
            <person name="He G."/>
            <person name="Johnson J."/>
            <person name="Nolan M."/>
            <person name="Tritt A."/>
            <person name="Barry K.W."/>
            <person name="Grigoriev I.V."/>
            <person name="Nagy L.G."/>
            <person name="Hibbett D."/>
            <person name="Henrissat B."/>
            <person name="Matheny P.B."/>
            <person name="Labbe J."/>
            <person name="Martin F.M."/>
        </authorList>
    </citation>
    <scope>NUCLEOTIDE SEQUENCE</scope>
    <source>
        <strain evidence="1">EC-137</strain>
    </source>
</reference>
<proteinExistence type="predicted"/>
<sequence length="105" mass="11329">MLIPQPSILSSRAGQMAAGDVDLPKEAVHFPASMLAVGYGSVVVTMWSIANEDGPVVVDTSYASVVKIREGGIGVAYVLHEAVKALRYRVEEDSFLRWDPVVHFG</sequence>
<comment type="caution">
    <text evidence="1">The sequence shown here is derived from an EMBL/GenBank/DDBJ whole genome shotgun (WGS) entry which is preliminary data.</text>
</comment>
<evidence type="ECO:0000313" key="2">
    <source>
        <dbReference type="Proteomes" id="UP000814128"/>
    </source>
</evidence>
<evidence type="ECO:0000313" key="1">
    <source>
        <dbReference type="EMBL" id="KAI0033728.1"/>
    </source>
</evidence>
<dbReference type="Proteomes" id="UP000814128">
    <property type="component" value="Unassembled WGS sequence"/>
</dbReference>